<evidence type="ECO:0000313" key="1">
    <source>
        <dbReference type="EMBL" id="KAJ7616560.1"/>
    </source>
</evidence>
<sequence>MHCQSKSSSPAGRPEPEIREIFDNPAFSDHDSINVEQLFADVETFLIREFARIYRERHSTMSTWPSKSILSYLVRKSSGYSIYAATVINFVEDKYFRPTAQLEITWGYGPLQSTA</sequence>
<dbReference type="AlphaFoldDB" id="A0AAD7BC75"/>
<accession>A0AAD7BC75</accession>
<proteinExistence type="predicted"/>
<dbReference type="EMBL" id="JARKIF010000022">
    <property type="protein sequence ID" value="KAJ7616560.1"/>
    <property type="molecule type" value="Genomic_DNA"/>
</dbReference>
<protein>
    <submittedName>
        <fullName evidence="1">Uncharacterized protein</fullName>
    </submittedName>
</protein>
<evidence type="ECO:0000313" key="2">
    <source>
        <dbReference type="Proteomes" id="UP001221142"/>
    </source>
</evidence>
<comment type="caution">
    <text evidence="1">The sequence shown here is derived from an EMBL/GenBank/DDBJ whole genome shotgun (WGS) entry which is preliminary data.</text>
</comment>
<gene>
    <name evidence="1" type="ORF">FB45DRAFT_1034880</name>
</gene>
<organism evidence="1 2">
    <name type="scientific">Roridomyces roridus</name>
    <dbReference type="NCBI Taxonomy" id="1738132"/>
    <lineage>
        <taxon>Eukaryota</taxon>
        <taxon>Fungi</taxon>
        <taxon>Dikarya</taxon>
        <taxon>Basidiomycota</taxon>
        <taxon>Agaricomycotina</taxon>
        <taxon>Agaricomycetes</taxon>
        <taxon>Agaricomycetidae</taxon>
        <taxon>Agaricales</taxon>
        <taxon>Marasmiineae</taxon>
        <taxon>Mycenaceae</taxon>
        <taxon>Roridomyces</taxon>
    </lineage>
</organism>
<name>A0AAD7BC75_9AGAR</name>
<reference evidence="1" key="1">
    <citation type="submission" date="2023-03" db="EMBL/GenBank/DDBJ databases">
        <title>Massive genome expansion in bonnet fungi (Mycena s.s.) driven by repeated elements and novel gene families across ecological guilds.</title>
        <authorList>
            <consortium name="Lawrence Berkeley National Laboratory"/>
            <person name="Harder C.B."/>
            <person name="Miyauchi S."/>
            <person name="Viragh M."/>
            <person name="Kuo A."/>
            <person name="Thoen E."/>
            <person name="Andreopoulos B."/>
            <person name="Lu D."/>
            <person name="Skrede I."/>
            <person name="Drula E."/>
            <person name="Henrissat B."/>
            <person name="Morin E."/>
            <person name="Kohler A."/>
            <person name="Barry K."/>
            <person name="LaButti K."/>
            <person name="Morin E."/>
            <person name="Salamov A."/>
            <person name="Lipzen A."/>
            <person name="Mereny Z."/>
            <person name="Hegedus B."/>
            <person name="Baldrian P."/>
            <person name="Stursova M."/>
            <person name="Weitz H."/>
            <person name="Taylor A."/>
            <person name="Grigoriev I.V."/>
            <person name="Nagy L.G."/>
            <person name="Martin F."/>
            <person name="Kauserud H."/>
        </authorList>
    </citation>
    <scope>NUCLEOTIDE SEQUENCE</scope>
    <source>
        <strain evidence="1">9284</strain>
    </source>
</reference>
<keyword evidence="2" id="KW-1185">Reference proteome</keyword>
<dbReference type="Proteomes" id="UP001221142">
    <property type="component" value="Unassembled WGS sequence"/>
</dbReference>